<reference evidence="2 3" key="1">
    <citation type="submission" date="2023-01" db="EMBL/GenBank/DDBJ databases">
        <title>Analysis of 21 Apiospora genomes using comparative genomics revels a genus with tremendous synthesis potential of carbohydrate active enzymes and secondary metabolites.</title>
        <authorList>
            <person name="Sorensen T."/>
        </authorList>
    </citation>
    <scope>NUCLEOTIDE SEQUENCE [LARGE SCALE GENOMIC DNA]</scope>
    <source>
        <strain evidence="2 3">CBS 114990</strain>
    </source>
</reference>
<dbReference type="RefSeq" id="XP_066672621.1">
    <property type="nucleotide sequence ID" value="XM_066809003.1"/>
</dbReference>
<sequence>MEPVPETESLEEFRPSPLPSLRLHHPAAISTKTYEFDSNPNSTRKPLALRRSNEPPSPSSPSWATPVTLALPYRPRTTSPLSGTHQRSKSTSLAPPSMSRTRSMPGLDGHGRVLSLPMLRSDSTSSSPNRVRPPRRKPADEMFPPTSPIRTSVLDSKDPPPASGHRRTPSPLNHPILPGTSSSVTSSYVSLPSTPSSVATSPSYRYDLNTGYSFPTYSSSVPSTPTSLRSRSPSISSLETIPDSPDAEEAALEDEKNTITKPRSGSEGSDGEDSALDGRGRSSLDVPSRGRTLGLNTRDKRKRWVCAVPRGAATSTWRPYGRTRRGKAESDCFSSRKSMDARQ</sequence>
<dbReference type="Proteomes" id="UP001433268">
    <property type="component" value="Unassembled WGS sequence"/>
</dbReference>
<protein>
    <submittedName>
        <fullName evidence="2">Uncharacterized protein</fullName>
    </submittedName>
</protein>
<keyword evidence="3" id="KW-1185">Reference proteome</keyword>
<feature type="compositionally biased region" description="Low complexity" evidence="1">
    <location>
        <begin position="178"/>
        <end position="203"/>
    </location>
</feature>
<organism evidence="2 3">
    <name type="scientific">Apiospora hydei</name>
    <dbReference type="NCBI Taxonomy" id="1337664"/>
    <lineage>
        <taxon>Eukaryota</taxon>
        <taxon>Fungi</taxon>
        <taxon>Dikarya</taxon>
        <taxon>Ascomycota</taxon>
        <taxon>Pezizomycotina</taxon>
        <taxon>Sordariomycetes</taxon>
        <taxon>Xylariomycetidae</taxon>
        <taxon>Amphisphaeriales</taxon>
        <taxon>Apiosporaceae</taxon>
        <taxon>Apiospora</taxon>
    </lineage>
</organism>
<dbReference type="GeneID" id="92042063"/>
<name>A0ABR1X2V1_9PEZI</name>
<feature type="region of interest" description="Disordered" evidence="1">
    <location>
        <begin position="315"/>
        <end position="343"/>
    </location>
</feature>
<comment type="caution">
    <text evidence="2">The sequence shown here is derived from an EMBL/GenBank/DDBJ whole genome shotgun (WGS) entry which is preliminary data.</text>
</comment>
<evidence type="ECO:0000313" key="2">
    <source>
        <dbReference type="EMBL" id="KAK8089727.1"/>
    </source>
</evidence>
<evidence type="ECO:0000313" key="3">
    <source>
        <dbReference type="Proteomes" id="UP001433268"/>
    </source>
</evidence>
<dbReference type="EMBL" id="JAQQWN010000004">
    <property type="protein sequence ID" value="KAK8089727.1"/>
    <property type="molecule type" value="Genomic_DNA"/>
</dbReference>
<gene>
    <name evidence="2" type="ORF">PG997_004688</name>
</gene>
<feature type="compositionally biased region" description="Polar residues" evidence="1">
    <location>
        <begin position="30"/>
        <end position="44"/>
    </location>
</feature>
<feature type="compositionally biased region" description="Low complexity" evidence="1">
    <location>
        <begin position="212"/>
        <end position="241"/>
    </location>
</feature>
<evidence type="ECO:0000256" key="1">
    <source>
        <dbReference type="SAM" id="MobiDB-lite"/>
    </source>
</evidence>
<accession>A0ABR1X2V1</accession>
<feature type="compositionally biased region" description="Polar residues" evidence="1">
    <location>
        <begin position="76"/>
        <end position="102"/>
    </location>
</feature>
<proteinExistence type="predicted"/>
<feature type="region of interest" description="Disordered" evidence="1">
    <location>
        <begin position="1"/>
        <end position="301"/>
    </location>
</feature>